<feature type="signal peptide" evidence="1">
    <location>
        <begin position="1"/>
        <end position="19"/>
    </location>
</feature>
<evidence type="ECO:0008006" key="4">
    <source>
        <dbReference type="Google" id="ProtNLM"/>
    </source>
</evidence>
<dbReference type="PATRIC" id="fig|1300345.3.peg.375"/>
<evidence type="ECO:0000313" key="3">
    <source>
        <dbReference type="Proteomes" id="UP000030518"/>
    </source>
</evidence>
<dbReference type="eggNOG" id="ENOG50335UE">
    <property type="taxonomic scope" value="Bacteria"/>
</dbReference>
<dbReference type="PROSITE" id="PS51257">
    <property type="entry name" value="PROKAR_LIPOPROTEIN"/>
    <property type="match status" value="1"/>
</dbReference>
<evidence type="ECO:0000256" key="1">
    <source>
        <dbReference type="SAM" id="SignalP"/>
    </source>
</evidence>
<accession>A0A0A2WP53</accession>
<dbReference type="STRING" id="1300345.LF41_1054"/>
<protein>
    <recommendedName>
        <fullName evidence="4">Secreted protein</fullName>
    </recommendedName>
</protein>
<dbReference type="RefSeq" id="WP_036164945.1">
    <property type="nucleotide sequence ID" value="NZ_JRKJ01000002.1"/>
</dbReference>
<feature type="chain" id="PRO_5001996439" description="Secreted protein" evidence="1">
    <location>
        <begin position="20"/>
        <end position="175"/>
    </location>
</feature>
<dbReference type="AlphaFoldDB" id="A0A0A2WP53"/>
<organism evidence="2 3">
    <name type="scientific">Lysobacter dokdonensis DS-58</name>
    <dbReference type="NCBI Taxonomy" id="1300345"/>
    <lineage>
        <taxon>Bacteria</taxon>
        <taxon>Pseudomonadati</taxon>
        <taxon>Pseudomonadota</taxon>
        <taxon>Gammaproteobacteria</taxon>
        <taxon>Lysobacterales</taxon>
        <taxon>Lysobacteraceae</taxon>
        <taxon>Noviluteimonas</taxon>
    </lineage>
</organism>
<keyword evidence="3" id="KW-1185">Reference proteome</keyword>
<sequence length="175" mass="19399">MRTALLSIATFAAIACAHASEPVAAAVSLDPRFAPIAFLVGSCWRAEFPGGKQADVQCFESLYGGKLVGNWHVVEGSDPVYEGQSIFSWDDANKRVRYHYFTSTGAVSEGYFVQTADGATIPERHVSPDGSVIELESSYLADGKDGYRVVTREKTKDGWVERRNMHYVRTAWRKR</sequence>
<proteinExistence type="predicted"/>
<evidence type="ECO:0000313" key="2">
    <source>
        <dbReference type="EMBL" id="KGQ20517.1"/>
    </source>
</evidence>
<dbReference type="Proteomes" id="UP000030518">
    <property type="component" value="Unassembled WGS sequence"/>
</dbReference>
<reference evidence="2 3" key="1">
    <citation type="submission" date="2014-09" db="EMBL/GenBank/DDBJ databases">
        <title>Genome sequences of Lysobacter dokdonensis DS-58.</title>
        <authorList>
            <person name="Kim J.F."/>
            <person name="Kwak M.-J."/>
        </authorList>
    </citation>
    <scope>NUCLEOTIDE SEQUENCE [LARGE SCALE GENOMIC DNA]</scope>
    <source>
        <strain evidence="2 3">DS-58</strain>
    </source>
</reference>
<name>A0A0A2WP53_9GAMM</name>
<comment type="caution">
    <text evidence="2">The sequence shown here is derived from an EMBL/GenBank/DDBJ whole genome shotgun (WGS) entry which is preliminary data.</text>
</comment>
<gene>
    <name evidence="2" type="ORF">LF41_1054</name>
</gene>
<keyword evidence="1" id="KW-0732">Signal</keyword>
<dbReference type="OrthoDB" id="7066534at2"/>
<dbReference type="EMBL" id="JRKJ01000002">
    <property type="protein sequence ID" value="KGQ20517.1"/>
    <property type="molecule type" value="Genomic_DNA"/>
</dbReference>